<dbReference type="CDD" id="cd00170">
    <property type="entry name" value="SEC14"/>
    <property type="match status" value="1"/>
</dbReference>
<evidence type="ECO:0000313" key="3">
    <source>
        <dbReference type="EMBL" id="KAL3816691.1"/>
    </source>
</evidence>
<dbReference type="SUPFAM" id="SSF46938">
    <property type="entry name" value="CRAL/TRIO N-terminal domain"/>
    <property type="match status" value="1"/>
</dbReference>
<feature type="domain" description="CRAL-TRIO" evidence="2">
    <location>
        <begin position="243"/>
        <end position="390"/>
    </location>
</feature>
<keyword evidence="4" id="KW-1185">Reference proteome</keyword>
<dbReference type="SUPFAM" id="SSF101447">
    <property type="entry name" value="Formin homology 2 domain (FH2 domain)"/>
    <property type="match status" value="1"/>
</dbReference>
<dbReference type="InterPro" id="IPR036865">
    <property type="entry name" value="CRAL-TRIO_dom_sf"/>
</dbReference>
<dbReference type="Gene3D" id="3.40.525.10">
    <property type="entry name" value="CRAL-TRIO lipid binding domain"/>
    <property type="match status" value="1"/>
</dbReference>
<evidence type="ECO:0000259" key="2">
    <source>
        <dbReference type="PROSITE" id="PS50191"/>
    </source>
</evidence>
<comment type="caution">
    <text evidence="3">The sequence shown here is derived from an EMBL/GenBank/DDBJ whole genome shotgun (WGS) entry which is preliminary data.</text>
</comment>
<feature type="region of interest" description="Disordered" evidence="1">
    <location>
        <begin position="24"/>
        <end position="119"/>
    </location>
</feature>
<evidence type="ECO:0000313" key="4">
    <source>
        <dbReference type="Proteomes" id="UP001530377"/>
    </source>
</evidence>
<dbReference type="InterPro" id="IPR001251">
    <property type="entry name" value="CRAL-TRIO_dom"/>
</dbReference>
<feature type="compositionally biased region" description="Pro residues" evidence="1">
    <location>
        <begin position="84"/>
        <end position="95"/>
    </location>
</feature>
<dbReference type="SMART" id="SM00516">
    <property type="entry name" value="SEC14"/>
    <property type="match status" value="1"/>
</dbReference>
<dbReference type="Pfam" id="PF00650">
    <property type="entry name" value="CRAL_TRIO"/>
    <property type="match status" value="1"/>
</dbReference>
<dbReference type="Proteomes" id="UP001530377">
    <property type="component" value="Unassembled WGS sequence"/>
</dbReference>
<reference evidence="3 4" key="1">
    <citation type="submission" date="2024-10" db="EMBL/GenBank/DDBJ databases">
        <title>Updated reference genomes for cyclostephanoid diatoms.</title>
        <authorList>
            <person name="Roberts W.R."/>
            <person name="Alverson A.J."/>
        </authorList>
    </citation>
    <scope>NUCLEOTIDE SEQUENCE [LARGE SCALE GENOMIC DNA]</scope>
    <source>
        <strain evidence="3 4">AJA228-03</strain>
    </source>
</reference>
<dbReference type="PANTHER" id="PTHR45824">
    <property type="entry name" value="GH16843P"/>
    <property type="match status" value="1"/>
</dbReference>
<evidence type="ECO:0000256" key="1">
    <source>
        <dbReference type="SAM" id="MobiDB-lite"/>
    </source>
</evidence>
<dbReference type="SUPFAM" id="SSF52087">
    <property type="entry name" value="CRAL/TRIO domain"/>
    <property type="match status" value="1"/>
</dbReference>
<dbReference type="PROSITE" id="PS50191">
    <property type="entry name" value="CRAL_TRIO"/>
    <property type="match status" value="1"/>
</dbReference>
<dbReference type="InterPro" id="IPR036273">
    <property type="entry name" value="CRAL/TRIO_N_dom_sf"/>
</dbReference>
<protein>
    <recommendedName>
        <fullName evidence="2">CRAL-TRIO domain-containing protein</fullName>
    </recommendedName>
</protein>
<gene>
    <name evidence="3" type="ORF">ACHAXA_009130</name>
</gene>
<dbReference type="EMBL" id="JALLPB020000136">
    <property type="protein sequence ID" value="KAL3816691.1"/>
    <property type="molecule type" value="Genomic_DNA"/>
</dbReference>
<dbReference type="PANTHER" id="PTHR45824:SF29">
    <property type="entry name" value="GH16843P"/>
    <property type="match status" value="1"/>
</dbReference>
<organism evidence="3 4">
    <name type="scientific">Cyclostephanos tholiformis</name>
    <dbReference type="NCBI Taxonomy" id="382380"/>
    <lineage>
        <taxon>Eukaryota</taxon>
        <taxon>Sar</taxon>
        <taxon>Stramenopiles</taxon>
        <taxon>Ochrophyta</taxon>
        <taxon>Bacillariophyta</taxon>
        <taxon>Coscinodiscophyceae</taxon>
        <taxon>Thalassiosirophycidae</taxon>
        <taxon>Stephanodiscales</taxon>
        <taxon>Stephanodiscaceae</taxon>
        <taxon>Cyclostephanos</taxon>
    </lineage>
</organism>
<proteinExistence type="predicted"/>
<dbReference type="AlphaFoldDB" id="A0ABD3RWS5"/>
<feature type="compositionally biased region" description="Acidic residues" evidence="1">
    <location>
        <begin position="58"/>
        <end position="74"/>
    </location>
</feature>
<accession>A0ABD3RWS5</accession>
<dbReference type="InterPro" id="IPR052578">
    <property type="entry name" value="PI_Transfer_CRAL-TRIO"/>
</dbReference>
<name>A0ABD3RWS5_9STRA</name>
<sequence length="411" mass="46962">MTVLLRSRSLVRGIFHYHVANDNVKEEGGKSNPTSANVDRAPPPRVIAHSSTAVTLTDWDDDDYDDDDVKDGDDDGRVAGGDRPTPPPPPPPPPRPPRRRPRLSRRDDDPPPPPSIVDDVTDLERLGRIEHSRKCGRAYDEEYGVSRIRMALTSDELTSLSDDDMPLRHYRAEKGDIDGAIRKIRNTIRWREEFGVEYIKRCFDDLDEYDEYSTTSAEERTRMMDLANAISFENRTGKVYCRGYDRMGRAVLYLTPGRENSNDELNNMRHLVYQLERAIACTRRTSGRGKICIVIGYQGFRLTNAPPPSTVRHTLAILQHHYPERMHRAYICDPPLVFRTFWGAIRRFVDPTTLEKIAFCVGTDGRTMLERDFDTATTEVQAGGTGLLRQFDSSEYLFDTPFDRTFDERGS</sequence>